<dbReference type="EMBL" id="MG746602">
    <property type="protein sequence ID" value="AUO78772.1"/>
    <property type="molecule type" value="Genomic_DNA"/>
</dbReference>
<protein>
    <submittedName>
        <fullName evidence="1">Anti-restriction nuclease</fullName>
    </submittedName>
</protein>
<dbReference type="Proteomes" id="UP000240294">
    <property type="component" value="Genome"/>
</dbReference>
<gene>
    <name evidence="1" type="ORF">vBKpnF48_147</name>
</gene>
<sequence>MNKLEIINELRKCAEPTQAGWDVWYHGAYLGTIVKVKAGQYGILRDDDAAPLGFRTNFMAAISSYVEAANKVRIADYIELQTAQPVIRQIGEAPKKSIWQKIKGFFK</sequence>
<name>A0A2I6UFM3_9CAUD</name>
<reference evidence="2" key="1">
    <citation type="submission" date="2018-01" db="EMBL/GenBank/DDBJ databases">
        <title>Direct submission.</title>
        <authorList>
            <person name="Ciacci N."/>
        </authorList>
    </citation>
    <scope>NUCLEOTIDE SEQUENCE [LARGE SCALE GENOMIC DNA]</scope>
</reference>
<proteinExistence type="predicted"/>
<organism evidence="1 2">
    <name type="scientific">Klebsiella phage vB_Kpn_F48</name>
    <dbReference type="NCBI Taxonomy" id="2070028"/>
    <lineage>
        <taxon>Viruses</taxon>
        <taxon>Duplodnaviria</taxon>
        <taxon>Heunggongvirae</taxon>
        <taxon>Uroviricota</taxon>
        <taxon>Caudoviricetes</taxon>
        <taxon>Marfavirus</taxon>
        <taxon>Marfavirus F48</taxon>
    </lineage>
</organism>
<accession>A0A2I6UFM3</accession>
<evidence type="ECO:0000313" key="1">
    <source>
        <dbReference type="EMBL" id="AUO78772.1"/>
    </source>
</evidence>
<evidence type="ECO:0000313" key="2">
    <source>
        <dbReference type="Proteomes" id="UP000240294"/>
    </source>
</evidence>
<keyword evidence="2" id="KW-1185">Reference proteome</keyword>